<keyword evidence="2" id="KW-0614">Plasmid</keyword>
<name>Q9RLM7_NEIMD</name>
<protein>
    <submittedName>
        <fullName evidence="2">Uncharacterized protein</fullName>
    </submittedName>
</protein>
<organism evidence="2">
    <name type="scientific">Neisseria meningitidis serogroup A</name>
    <dbReference type="NCBI Taxonomy" id="65699"/>
    <lineage>
        <taxon>Bacteria</taxon>
        <taxon>Pseudomonadati</taxon>
        <taxon>Pseudomonadota</taxon>
        <taxon>Betaproteobacteria</taxon>
        <taxon>Neisseriales</taxon>
        <taxon>Neisseriaceae</taxon>
        <taxon>Neisseria</taxon>
    </lineage>
</organism>
<evidence type="ECO:0000313" key="2">
    <source>
        <dbReference type="EMBL" id="CAB56648.1"/>
    </source>
</evidence>
<dbReference type="AlphaFoldDB" id="Q9RLM7"/>
<sequence>MATTKPRITITLEQADYDVLKRLNKLNGVPMSKTISEFVSLTTPVLSQIADNLERLAESDRLVKDGLSASLESMLTRTQALYVESQGILDEMTAEISEAVDGENGRAERATRGSFAQASARGDRSAQPPYSNTGVRNRKSESGQGVI</sequence>
<accession>Q9RLM7</accession>
<dbReference type="RefSeq" id="WP_032072945.1">
    <property type="nucleotide sequence ID" value="NC_025192.1"/>
</dbReference>
<feature type="region of interest" description="Disordered" evidence="1">
    <location>
        <begin position="100"/>
        <end position="147"/>
    </location>
</feature>
<dbReference type="EMBL" id="AJ238491">
    <property type="protein sequence ID" value="CAB56648.1"/>
    <property type="molecule type" value="Genomic_DNA"/>
</dbReference>
<proteinExistence type="predicted"/>
<evidence type="ECO:0000256" key="1">
    <source>
        <dbReference type="SAM" id="MobiDB-lite"/>
    </source>
</evidence>
<reference evidence="2" key="1">
    <citation type="journal article" date="2000" name="Epidemiol. Infect.">
        <title>Distribution of the meningococcal insertion sequence IS1301 in clonal lineages of Neisseria meningitidis.</title>
        <authorList>
            <person name="Hilse R."/>
            <person name="Stoevesandt J."/>
            <person name="Caugant D.A."/>
            <person name="Claus H."/>
            <person name="Frosch M."/>
            <person name="Vogel U."/>
        </authorList>
    </citation>
    <scope>NUCLEOTIDE SEQUENCE [LARGE SCALE GENOMIC DNA]</scope>
    <source>
        <strain evidence="2">323/85</strain>
        <plasmid evidence="2">pJS-A</plasmid>
    </source>
</reference>
<geneLocation type="plasmid" evidence="2">
    <name>pJS-A</name>
</geneLocation>